<proteinExistence type="predicted"/>
<reference evidence="1 2" key="1">
    <citation type="submission" date="2016-10" db="EMBL/GenBank/DDBJ databases">
        <authorList>
            <person name="de Groot N.N."/>
        </authorList>
    </citation>
    <scope>NUCLEOTIDE SEQUENCE [LARGE SCALE GENOMIC DNA]</scope>
    <source>
        <strain evidence="1 2">SR12</strain>
    </source>
</reference>
<dbReference type="RefSeq" id="WP_090304705.1">
    <property type="nucleotide sequence ID" value="NZ_FNRK01000003.1"/>
</dbReference>
<gene>
    <name evidence="1" type="ORF">SAMN04515656_10348</name>
</gene>
<accession>A0A1H3Y520</accession>
<organism evidence="1 2">
    <name type="scientific">Eubacterium aggregans</name>
    <dbReference type="NCBI Taxonomy" id="81409"/>
    <lineage>
        <taxon>Bacteria</taxon>
        <taxon>Bacillati</taxon>
        <taxon>Bacillota</taxon>
        <taxon>Clostridia</taxon>
        <taxon>Eubacteriales</taxon>
        <taxon>Eubacteriaceae</taxon>
        <taxon>Eubacterium</taxon>
    </lineage>
</organism>
<dbReference type="EMBL" id="FNRK01000003">
    <property type="protein sequence ID" value="SEA06151.1"/>
    <property type="molecule type" value="Genomic_DNA"/>
</dbReference>
<keyword evidence="2" id="KW-1185">Reference proteome</keyword>
<evidence type="ECO:0000313" key="2">
    <source>
        <dbReference type="Proteomes" id="UP000199394"/>
    </source>
</evidence>
<sequence>MARDLIYNGVTLPAPTDYTYGYYDESSPDSGRTLDGTMFKKIVAQKNKIECAWKMVPDSQAAIILSTIKPNTYGTLRYPSPLTGGDATSTVYSGDVSAKKMAVINNVVYWEVKLNMIEQ</sequence>
<dbReference type="Proteomes" id="UP000199394">
    <property type="component" value="Unassembled WGS sequence"/>
</dbReference>
<protein>
    <submittedName>
        <fullName evidence="1">Uncharacterized protein</fullName>
    </submittedName>
</protein>
<dbReference type="OrthoDB" id="1767129at2"/>
<evidence type="ECO:0000313" key="1">
    <source>
        <dbReference type="EMBL" id="SEA06151.1"/>
    </source>
</evidence>
<name>A0A1H3Y520_9FIRM</name>
<dbReference type="AlphaFoldDB" id="A0A1H3Y520"/>
<dbReference type="STRING" id="81409.SAMN04515656_10348"/>